<evidence type="ECO:0000313" key="3">
    <source>
        <dbReference type="Proteomes" id="UP000430120"/>
    </source>
</evidence>
<evidence type="ECO:0000313" key="2">
    <source>
        <dbReference type="EMBL" id="KAB0584236.1"/>
    </source>
</evidence>
<sequence>MRNEKDLPWLAEPLAAWREGQRGHALILHGGFGSGLFELALRLAQAWLCEQPPGPCDQCPSCHLVLARTHTDLKVVMPETWAQTLQWGASDGEAEPADGEGKSKKKPSREIKVEAVRQAIDWAHSSSGRGRGKVLVFFPADAMNTVSANALLKTLEEPGQGVRILLAVEDPEHLLPTIRSRCQRLRLVPPAPAEALDWLNRQGVKDADTLLQAAGGEPLAAQALAADGVTGAQWSSLPAQLAQGDARWLSTWSVPQAVKALQQLCHDLMAHAVGAPPRYFPVASLPRVSDASALAQWSRELARVNRHADHPWQAPLLIEALMAQGRAAVQAGGSRRGYT</sequence>
<reference evidence="2 3" key="1">
    <citation type="submission" date="2019-09" db="EMBL/GenBank/DDBJ databases">
        <title>Draft genome sequences of 48 bacterial type strains from the CCUG.</title>
        <authorList>
            <person name="Tunovic T."/>
            <person name="Pineiro-Iglesias B."/>
            <person name="Unosson C."/>
            <person name="Inganas E."/>
            <person name="Ohlen M."/>
            <person name="Cardew S."/>
            <person name="Jensie-Markopoulos S."/>
            <person name="Salva-Serra F."/>
            <person name="Jaen-Luchoro D."/>
            <person name="Karlsson R."/>
            <person name="Svensson-Stadler L."/>
            <person name="Chun J."/>
            <person name="Moore E."/>
        </authorList>
    </citation>
    <scope>NUCLEOTIDE SEQUENCE [LARGE SCALE GENOMIC DNA]</scope>
    <source>
        <strain evidence="2 3">CCUG 30977</strain>
    </source>
</reference>
<dbReference type="EMBL" id="VZPB01000007">
    <property type="protein sequence ID" value="KAB0584236.1"/>
    <property type="molecule type" value="Genomic_DNA"/>
</dbReference>
<feature type="region of interest" description="Disordered" evidence="1">
    <location>
        <begin position="87"/>
        <end position="109"/>
    </location>
</feature>
<proteinExistence type="predicted"/>
<dbReference type="SUPFAM" id="SSF52540">
    <property type="entry name" value="P-loop containing nucleoside triphosphate hydrolases"/>
    <property type="match status" value="1"/>
</dbReference>
<dbReference type="Gene3D" id="3.40.50.300">
    <property type="entry name" value="P-loop containing nucleotide triphosphate hydrolases"/>
    <property type="match status" value="1"/>
</dbReference>
<dbReference type="InterPro" id="IPR050238">
    <property type="entry name" value="DNA_Rep/Repair_Clamp_Loader"/>
</dbReference>
<dbReference type="OrthoDB" id="9811073at2"/>
<dbReference type="PANTHER" id="PTHR11669">
    <property type="entry name" value="REPLICATION FACTOR C / DNA POLYMERASE III GAMMA-TAU SUBUNIT"/>
    <property type="match status" value="1"/>
</dbReference>
<dbReference type="Pfam" id="PF13177">
    <property type="entry name" value="DNA_pol3_delta2"/>
    <property type="match status" value="1"/>
</dbReference>
<dbReference type="RefSeq" id="WP_151122962.1">
    <property type="nucleotide sequence ID" value="NZ_CP088081.1"/>
</dbReference>
<gene>
    <name evidence="2" type="ORF">F7Q92_04625</name>
</gene>
<dbReference type="GO" id="GO:0009360">
    <property type="term" value="C:DNA polymerase III complex"/>
    <property type="evidence" value="ECO:0007669"/>
    <property type="project" value="TreeGrafter"/>
</dbReference>
<name>A0A643FIQ9_IDEDE</name>
<dbReference type="GO" id="GO:0006261">
    <property type="term" value="P:DNA-templated DNA replication"/>
    <property type="evidence" value="ECO:0007669"/>
    <property type="project" value="TreeGrafter"/>
</dbReference>
<dbReference type="PANTHER" id="PTHR11669:SF8">
    <property type="entry name" value="DNA POLYMERASE III SUBUNIT DELTA"/>
    <property type="match status" value="1"/>
</dbReference>
<organism evidence="2 3">
    <name type="scientific">Ideonella dechloratans</name>
    <dbReference type="NCBI Taxonomy" id="36863"/>
    <lineage>
        <taxon>Bacteria</taxon>
        <taxon>Pseudomonadati</taxon>
        <taxon>Pseudomonadota</taxon>
        <taxon>Betaproteobacteria</taxon>
        <taxon>Burkholderiales</taxon>
        <taxon>Sphaerotilaceae</taxon>
        <taxon>Ideonella</taxon>
    </lineage>
</organism>
<evidence type="ECO:0000256" key="1">
    <source>
        <dbReference type="SAM" id="MobiDB-lite"/>
    </source>
</evidence>
<accession>A0A643FIQ9</accession>
<dbReference type="Proteomes" id="UP000430120">
    <property type="component" value="Unassembled WGS sequence"/>
</dbReference>
<keyword evidence="3" id="KW-1185">Reference proteome</keyword>
<protein>
    <submittedName>
        <fullName evidence="2">DNA polymerase III subunit delta</fullName>
    </submittedName>
</protein>
<dbReference type="InterPro" id="IPR027417">
    <property type="entry name" value="P-loop_NTPase"/>
</dbReference>
<comment type="caution">
    <text evidence="2">The sequence shown here is derived from an EMBL/GenBank/DDBJ whole genome shotgun (WGS) entry which is preliminary data.</text>
</comment>
<dbReference type="AlphaFoldDB" id="A0A643FIQ9"/>